<comment type="caution">
    <text evidence="2">The sequence shown here is derived from an EMBL/GenBank/DDBJ whole genome shotgun (WGS) entry which is preliminary data.</text>
</comment>
<feature type="region of interest" description="Disordered" evidence="1">
    <location>
        <begin position="44"/>
        <end position="75"/>
    </location>
</feature>
<feature type="region of interest" description="Disordered" evidence="1">
    <location>
        <begin position="1"/>
        <end position="20"/>
    </location>
</feature>
<reference evidence="2 3" key="1">
    <citation type="submission" date="2015-01" db="EMBL/GenBank/DDBJ databases">
        <title>Evolution of Trichinella species and genotypes.</title>
        <authorList>
            <person name="Korhonen P.K."/>
            <person name="Edoardo P."/>
            <person name="Giuseppe L.R."/>
            <person name="Gasser R.B."/>
        </authorList>
    </citation>
    <scope>NUCLEOTIDE SEQUENCE [LARGE SCALE GENOMIC DNA]</scope>
    <source>
        <strain evidence="2">ISS13</strain>
    </source>
</reference>
<evidence type="ECO:0000313" key="3">
    <source>
        <dbReference type="Proteomes" id="UP000054632"/>
    </source>
</evidence>
<protein>
    <submittedName>
        <fullName evidence="2">Uncharacterized protein</fullName>
    </submittedName>
</protein>
<accession>A0A0V1DU00</accession>
<proteinExistence type="predicted"/>
<feature type="compositionally biased region" description="Basic residues" evidence="1">
    <location>
        <begin position="1"/>
        <end position="18"/>
    </location>
</feature>
<name>A0A0V1DU00_TRIPS</name>
<organism evidence="2 3">
    <name type="scientific">Trichinella pseudospiralis</name>
    <name type="common">Parasitic roundworm</name>
    <dbReference type="NCBI Taxonomy" id="6337"/>
    <lineage>
        <taxon>Eukaryota</taxon>
        <taxon>Metazoa</taxon>
        <taxon>Ecdysozoa</taxon>
        <taxon>Nematoda</taxon>
        <taxon>Enoplea</taxon>
        <taxon>Dorylaimia</taxon>
        <taxon>Trichinellida</taxon>
        <taxon>Trichinellidae</taxon>
        <taxon>Trichinella</taxon>
    </lineage>
</organism>
<dbReference type="AlphaFoldDB" id="A0A0V1DU00"/>
<dbReference type="Proteomes" id="UP000054632">
    <property type="component" value="Unassembled WGS sequence"/>
</dbReference>
<evidence type="ECO:0000256" key="1">
    <source>
        <dbReference type="SAM" id="MobiDB-lite"/>
    </source>
</evidence>
<gene>
    <name evidence="2" type="ORF">T4A_2741</name>
</gene>
<dbReference type="EMBL" id="JYDR01000249">
    <property type="protein sequence ID" value="KRY64932.1"/>
    <property type="molecule type" value="Genomic_DNA"/>
</dbReference>
<feature type="compositionally biased region" description="Basic residues" evidence="1">
    <location>
        <begin position="57"/>
        <end position="75"/>
    </location>
</feature>
<feature type="compositionally biased region" description="Low complexity" evidence="1">
    <location>
        <begin position="46"/>
        <end position="56"/>
    </location>
</feature>
<sequence length="75" mass="9107">MEKRKKIKMQMKPKKQTRRKQEACMISWVYGFYNAGIGMLRKVKTRTTQSRSWTTRSRSRTTRSRSRTTRSRTME</sequence>
<evidence type="ECO:0000313" key="2">
    <source>
        <dbReference type="EMBL" id="KRY64932.1"/>
    </source>
</evidence>